<evidence type="ECO:0000313" key="3">
    <source>
        <dbReference type="Proteomes" id="UP000183104"/>
    </source>
</evidence>
<keyword evidence="3" id="KW-1185">Reference proteome</keyword>
<dbReference type="Gene3D" id="3.30.70.120">
    <property type="match status" value="1"/>
</dbReference>
<evidence type="ECO:0000313" key="2">
    <source>
        <dbReference type="EMBL" id="SCX75913.1"/>
    </source>
</evidence>
<evidence type="ECO:0000256" key="1">
    <source>
        <dbReference type="ARBA" id="ARBA00010554"/>
    </source>
</evidence>
<protein>
    <submittedName>
        <fullName evidence="2">Uncharacterized protein</fullName>
    </submittedName>
</protein>
<dbReference type="SUPFAM" id="SSF54913">
    <property type="entry name" value="GlnB-like"/>
    <property type="match status" value="1"/>
</dbReference>
<sequence>MTYTDVTMVRIYLTEGDRLLHRLLGHLHDTERVMGVTVFRGTAGFGRSGKIHGEGIVDIAFDLPLVVEFFDTPERVEEVLGGIEGWLGPGHVVQWPARVNA</sequence>
<dbReference type="PANTHER" id="PTHR35983:SF1">
    <property type="entry name" value="UPF0166 PROTEIN TM_0021"/>
    <property type="match status" value="1"/>
</dbReference>
<organism evidence="2 3">
    <name type="scientific">Thiohalorhabdus denitrificans</name>
    <dbReference type="NCBI Taxonomy" id="381306"/>
    <lineage>
        <taxon>Bacteria</taxon>
        <taxon>Pseudomonadati</taxon>
        <taxon>Pseudomonadota</taxon>
        <taxon>Gammaproteobacteria</taxon>
        <taxon>Thiohalorhabdales</taxon>
        <taxon>Thiohalorhabdaceae</taxon>
        <taxon>Thiohalorhabdus</taxon>
    </lineage>
</organism>
<dbReference type="InterPro" id="IPR015867">
    <property type="entry name" value="N-reg_PII/ATP_PRibTrfase_C"/>
</dbReference>
<dbReference type="PANTHER" id="PTHR35983">
    <property type="entry name" value="UPF0166 PROTEIN TM_0021"/>
    <property type="match status" value="1"/>
</dbReference>
<reference evidence="3" key="1">
    <citation type="submission" date="2016-10" db="EMBL/GenBank/DDBJ databases">
        <authorList>
            <person name="Varghese N."/>
        </authorList>
    </citation>
    <scope>NUCLEOTIDE SEQUENCE [LARGE SCALE GENOMIC DNA]</scope>
    <source>
        <strain evidence="3">HL 19</strain>
    </source>
</reference>
<accession>A0A0P9C2K0</accession>
<dbReference type="STRING" id="381306.AN478_12885"/>
<comment type="similarity">
    <text evidence="1">Belongs to the UPF0166 family.</text>
</comment>
<dbReference type="AlphaFoldDB" id="A0A0P9C2K0"/>
<dbReference type="RefSeq" id="WP_054967007.1">
    <property type="nucleotide sequence ID" value="NZ_FMUN01000001.1"/>
</dbReference>
<dbReference type="OrthoDB" id="5295185at2"/>
<dbReference type="Pfam" id="PF02641">
    <property type="entry name" value="DUF190"/>
    <property type="match status" value="1"/>
</dbReference>
<dbReference type="Proteomes" id="UP000183104">
    <property type="component" value="Unassembled WGS sequence"/>
</dbReference>
<dbReference type="EMBL" id="FMUN01000001">
    <property type="protein sequence ID" value="SCX75913.1"/>
    <property type="molecule type" value="Genomic_DNA"/>
</dbReference>
<gene>
    <name evidence="2" type="ORF">SAMN05661077_0275</name>
</gene>
<proteinExistence type="inferred from homology"/>
<dbReference type="InterPro" id="IPR011322">
    <property type="entry name" value="N-reg_PII-like_a/b"/>
</dbReference>
<dbReference type="InterPro" id="IPR003793">
    <property type="entry name" value="UPF0166"/>
</dbReference>
<name>A0A0P9C2K0_9GAMM</name>